<sequence>MADAVSKDHVEITAASKQLSMENEKAQSGPHVAHSRIVLIPHPSDDPRDPLNWTIFRKGRVLAALCLACFCGFTSALASQLEIGPLSTLYHQAPTAISYQNSSANAGMVIGGIFFYVLSFIFGRPSIFFWSLLGLIGSDLWSSYMTKDDQFNIFIVSRGFAGFFGTAVGVLGPRMLIDMFFLHQRGRAFTIFHFFFDFGTAAGPSLCSFVVQGAGNVQWAFWFIAIVTGFAALLVFLFVEDTTWDRTPGAINNPLPEGFIANRIATFLPGTRIVPRKSVGELARIASVPFKIAATPVSLMIGIFTLFSFGFSVAMNSLTPVWLQKPVKAGGYGFTPIQNALFQFSHWTGVALAFVYGQALADRLPLWLAARFNNGTWKPEYRLHALWLPALVCNCIGIGLFGYALQYHTSWGVLAFGSILVIYASMCITPITVNYLSECFTNNVEEAAIVLNTFRIAFGLSVAFYITPWVDAMGIGWTYGLMAFIMIFSWLFVLVLMWKGHQIRQIDPFGLISTEEGKHVLIDEESV</sequence>
<protein>
    <recommendedName>
        <fullName evidence="7">Major facilitator superfamily (MFS) profile domain-containing protein</fullName>
    </recommendedName>
</protein>
<feature type="transmembrane region" description="Helical" evidence="6">
    <location>
        <begin position="191"/>
        <end position="213"/>
    </location>
</feature>
<proteinExistence type="predicted"/>
<dbReference type="Gene3D" id="1.20.1250.20">
    <property type="entry name" value="MFS general substrate transporter like domains"/>
    <property type="match status" value="1"/>
</dbReference>
<dbReference type="STRING" id="1042311.A0A2T3Z941"/>
<dbReference type="AlphaFoldDB" id="A0A2T3Z941"/>
<feature type="transmembrane region" description="Helical" evidence="6">
    <location>
        <begin position="292"/>
        <end position="315"/>
    </location>
</feature>
<feature type="transmembrane region" description="Helical" evidence="6">
    <location>
        <begin position="448"/>
        <end position="470"/>
    </location>
</feature>
<accession>A0A2T3Z941</accession>
<dbReference type="GO" id="GO:0022857">
    <property type="term" value="F:transmembrane transporter activity"/>
    <property type="evidence" value="ECO:0007669"/>
    <property type="project" value="InterPro"/>
</dbReference>
<feature type="transmembrane region" description="Helical" evidence="6">
    <location>
        <begin position="103"/>
        <end position="122"/>
    </location>
</feature>
<feature type="transmembrane region" description="Helical" evidence="6">
    <location>
        <begin position="344"/>
        <end position="364"/>
    </location>
</feature>
<gene>
    <name evidence="8" type="ORF">M441DRAFT_36700</name>
</gene>
<keyword evidence="3 6" id="KW-0812">Transmembrane</keyword>
<evidence type="ECO:0000256" key="4">
    <source>
        <dbReference type="ARBA" id="ARBA00022989"/>
    </source>
</evidence>
<evidence type="ECO:0000313" key="9">
    <source>
        <dbReference type="Proteomes" id="UP000240493"/>
    </source>
</evidence>
<evidence type="ECO:0000259" key="7">
    <source>
        <dbReference type="PROSITE" id="PS50850"/>
    </source>
</evidence>
<evidence type="ECO:0000256" key="5">
    <source>
        <dbReference type="ARBA" id="ARBA00023136"/>
    </source>
</evidence>
<feature type="transmembrane region" description="Helical" evidence="6">
    <location>
        <begin position="151"/>
        <end position="171"/>
    </location>
</feature>
<dbReference type="PANTHER" id="PTHR23502:SF132">
    <property type="entry name" value="POLYAMINE TRANSPORTER 2-RELATED"/>
    <property type="match status" value="1"/>
</dbReference>
<dbReference type="SUPFAM" id="SSF103473">
    <property type="entry name" value="MFS general substrate transporter"/>
    <property type="match status" value="1"/>
</dbReference>
<feature type="transmembrane region" description="Helical" evidence="6">
    <location>
        <begin position="411"/>
        <end position="436"/>
    </location>
</feature>
<dbReference type="OrthoDB" id="4888770at2759"/>
<feature type="transmembrane region" description="Helical" evidence="6">
    <location>
        <begin position="385"/>
        <end position="405"/>
    </location>
</feature>
<keyword evidence="4 6" id="KW-1133">Transmembrane helix</keyword>
<dbReference type="PROSITE" id="PS50850">
    <property type="entry name" value="MFS"/>
    <property type="match status" value="1"/>
</dbReference>
<name>A0A2T3Z941_TRIA4</name>
<evidence type="ECO:0000256" key="1">
    <source>
        <dbReference type="ARBA" id="ARBA00004141"/>
    </source>
</evidence>
<dbReference type="EMBL" id="KZ679261">
    <property type="protein sequence ID" value="PTB41328.1"/>
    <property type="molecule type" value="Genomic_DNA"/>
</dbReference>
<dbReference type="InterPro" id="IPR011701">
    <property type="entry name" value="MFS"/>
</dbReference>
<dbReference type="Pfam" id="PF07690">
    <property type="entry name" value="MFS_1"/>
    <property type="match status" value="1"/>
</dbReference>
<dbReference type="Proteomes" id="UP000240493">
    <property type="component" value="Unassembled WGS sequence"/>
</dbReference>
<reference evidence="8 9" key="1">
    <citation type="submission" date="2016-07" db="EMBL/GenBank/DDBJ databases">
        <title>Multiple horizontal gene transfer events from other fungi enriched the ability of initially mycotrophic Trichoderma (Ascomycota) to feed on dead plant biomass.</title>
        <authorList>
            <consortium name="DOE Joint Genome Institute"/>
            <person name="Aerts A."/>
            <person name="Atanasova L."/>
            <person name="Chenthamara K."/>
            <person name="Zhang J."/>
            <person name="Grujic M."/>
            <person name="Henrissat B."/>
            <person name="Kuo A."/>
            <person name="Salamov A."/>
            <person name="Lipzen A."/>
            <person name="Labutti K."/>
            <person name="Barry K."/>
            <person name="Miao Y."/>
            <person name="Rahimi M.J."/>
            <person name="Shen Q."/>
            <person name="Grigoriev I.V."/>
            <person name="Kubicek C.P."/>
            <person name="Druzhinina I.S."/>
        </authorList>
    </citation>
    <scope>NUCLEOTIDE SEQUENCE [LARGE SCALE GENOMIC DNA]</scope>
    <source>
        <strain evidence="8 9">CBS 433.97</strain>
    </source>
</reference>
<evidence type="ECO:0000256" key="2">
    <source>
        <dbReference type="ARBA" id="ARBA00022448"/>
    </source>
</evidence>
<organism evidence="8 9">
    <name type="scientific">Trichoderma asperellum (strain ATCC 204424 / CBS 433.97 / NBRC 101777)</name>
    <dbReference type="NCBI Taxonomy" id="1042311"/>
    <lineage>
        <taxon>Eukaryota</taxon>
        <taxon>Fungi</taxon>
        <taxon>Dikarya</taxon>
        <taxon>Ascomycota</taxon>
        <taxon>Pezizomycotina</taxon>
        <taxon>Sordariomycetes</taxon>
        <taxon>Hypocreomycetidae</taxon>
        <taxon>Hypocreales</taxon>
        <taxon>Hypocreaceae</taxon>
        <taxon>Trichoderma</taxon>
    </lineage>
</organism>
<feature type="transmembrane region" description="Helical" evidence="6">
    <location>
        <begin position="476"/>
        <end position="498"/>
    </location>
</feature>
<dbReference type="PANTHER" id="PTHR23502">
    <property type="entry name" value="MAJOR FACILITATOR SUPERFAMILY"/>
    <property type="match status" value="1"/>
</dbReference>
<keyword evidence="9" id="KW-1185">Reference proteome</keyword>
<evidence type="ECO:0000313" key="8">
    <source>
        <dbReference type="EMBL" id="PTB41328.1"/>
    </source>
</evidence>
<feature type="domain" description="Major facilitator superfamily (MFS) profile" evidence="7">
    <location>
        <begin position="60"/>
        <end position="501"/>
    </location>
</feature>
<evidence type="ECO:0000256" key="6">
    <source>
        <dbReference type="SAM" id="Phobius"/>
    </source>
</evidence>
<comment type="subcellular location">
    <subcellularLocation>
        <location evidence="1">Membrane</location>
        <topology evidence="1">Multi-pass membrane protein</topology>
    </subcellularLocation>
</comment>
<dbReference type="InterPro" id="IPR036259">
    <property type="entry name" value="MFS_trans_sf"/>
</dbReference>
<keyword evidence="2" id="KW-0813">Transport</keyword>
<dbReference type="InterPro" id="IPR020846">
    <property type="entry name" value="MFS_dom"/>
</dbReference>
<keyword evidence="5 6" id="KW-0472">Membrane</keyword>
<dbReference type="GO" id="GO:0005886">
    <property type="term" value="C:plasma membrane"/>
    <property type="evidence" value="ECO:0007669"/>
    <property type="project" value="TreeGrafter"/>
</dbReference>
<feature type="transmembrane region" description="Helical" evidence="6">
    <location>
        <begin position="219"/>
        <end position="239"/>
    </location>
</feature>
<feature type="transmembrane region" description="Helical" evidence="6">
    <location>
        <begin position="127"/>
        <end position="145"/>
    </location>
</feature>
<evidence type="ECO:0000256" key="3">
    <source>
        <dbReference type="ARBA" id="ARBA00022692"/>
    </source>
</evidence>
<feature type="transmembrane region" description="Helical" evidence="6">
    <location>
        <begin position="61"/>
        <end position="83"/>
    </location>
</feature>